<dbReference type="STRING" id="1005928.SAMN04487859_103152"/>
<dbReference type="PANTHER" id="PTHR43344">
    <property type="entry name" value="PHOSPHOSERINE PHOSPHATASE"/>
    <property type="match status" value="1"/>
</dbReference>
<keyword evidence="3" id="KW-0460">Magnesium</keyword>
<keyword evidence="1" id="KW-0479">Metal-binding</keyword>
<dbReference type="Proteomes" id="UP000198599">
    <property type="component" value="Unassembled WGS sequence"/>
</dbReference>
<dbReference type="Pfam" id="PF12710">
    <property type="entry name" value="HAD"/>
    <property type="match status" value="1"/>
</dbReference>
<sequence length="229" mass="25173">MAGTALFDLDRTITRAPTWTWFLIHVNGRRPRFVGQFALIALRMIAYKLRLVPRTSIKAAGVRSLAGHSRAELQAKADIFVADILANGLRPGAEAAIKAHKARGDRLVLVSAAVDVVAEPLARALGFDDVICTRLTWPARAHGPVLDGENCYGAEKLRRIADLRAERPFSPPTYAYSDHVSDLELLREADHGIAVNPSKRLRHAASEHGLEIVDFEASPSYSDRLEPPQ</sequence>
<proteinExistence type="predicted"/>
<protein>
    <submittedName>
        <fullName evidence="4">HAD-superfamily subfamily IB hydrolase, TIGR01490</fullName>
    </submittedName>
</protein>
<evidence type="ECO:0000256" key="3">
    <source>
        <dbReference type="ARBA" id="ARBA00022842"/>
    </source>
</evidence>
<name>A0A1I4ZDY9_9RHOB</name>
<keyword evidence="5" id="KW-1185">Reference proteome</keyword>
<dbReference type="InterPro" id="IPR036412">
    <property type="entry name" value="HAD-like_sf"/>
</dbReference>
<evidence type="ECO:0000313" key="4">
    <source>
        <dbReference type="EMBL" id="SFN48438.1"/>
    </source>
</evidence>
<gene>
    <name evidence="4" type="ORF">SAMN04487859_103152</name>
</gene>
<keyword evidence="2 4" id="KW-0378">Hydrolase</keyword>
<evidence type="ECO:0000256" key="2">
    <source>
        <dbReference type="ARBA" id="ARBA00022801"/>
    </source>
</evidence>
<dbReference type="SUPFAM" id="SSF56784">
    <property type="entry name" value="HAD-like"/>
    <property type="match status" value="1"/>
</dbReference>
<dbReference type="NCBIfam" id="TIGR01488">
    <property type="entry name" value="HAD-SF-IB"/>
    <property type="match status" value="1"/>
</dbReference>
<dbReference type="InterPro" id="IPR023214">
    <property type="entry name" value="HAD_sf"/>
</dbReference>
<evidence type="ECO:0000313" key="5">
    <source>
        <dbReference type="Proteomes" id="UP000198599"/>
    </source>
</evidence>
<dbReference type="InterPro" id="IPR006385">
    <property type="entry name" value="HAD_hydro_SerB1"/>
</dbReference>
<dbReference type="GO" id="GO:0016787">
    <property type="term" value="F:hydrolase activity"/>
    <property type="evidence" value="ECO:0007669"/>
    <property type="project" value="UniProtKB-KW"/>
</dbReference>
<dbReference type="AlphaFoldDB" id="A0A1I4ZDY9"/>
<reference evidence="5" key="1">
    <citation type="submission" date="2016-10" db="EMBL/GenBank/DDBJ databases">
        <authorList>
            <person name="Varghese N."/>
            <person name="Submissions S."/>
        </authorList>
    </citation>
    <scope>NUCLEOTIDE SEQUENCE [LARGE SCALE GENOMIC DNA]</scope>
    <source>
        <strain evidence="5">DSM 28463</strain>
    </source>
</reference>
<dbReference type="PANTHER" id="PTHR43344:SF13">
    <property type="entry name" value="PHOSPHATASE RV3661-RELATED"/>
    <property type="match status" value="1"/>
</dbReference>
<dbReference type="OrthoDB" id="7739434at2"/>
<dbReference type="Gene3D" id="3.40.50.1000">
    <property type="entry name" value="HAD superfamily/HAD-like"/>
    <property type="match status" value="1"/>
</dbReference>
<organism evidence="4 5">
    <name type="scientific">Roseovarius lutimaris</name>
    <dbReference type="NCBI Taxonomy" id="1005928"/>
    <lineage>
        <taxon>Bacteria</taxon>
        <taxon>Pseudomonadati</taxon>
        <taxon>Pseudomonadota</taxon>
        <taxon>Alphaproteobacteria</taxon>
        <taxon>Rhodobacterales</taxon>
        <taxon>Roseobacteraceae</taxon>
        <taxon>Roseovarius</taxon>
    </lineage>
</organism>
<dbReference type="EMBL" id="FOVP01000003">
    <property type="protein sequence ID" value="SFN48438.1"/>
    <property type="molecule type" value="Genomic_DNA"/>
</dbReference>
<evidence type="ECO:0000256" key="1">
    <source>
        <dbReference type="ARBA" id="ARBA00022723"/>
    </source>
</evidence>
<dbReference type="GO" id="GO:0046872">
    <property type="term" value="F:metal ion binding"/>
    <property type="evidence" value="ECO:0007669"/>
    <property type="project" value="UniProtKB-KW"/>
</dbReference>
<dbReference type="InterPro" id="IPR050582">
    <property type="entry name" value="HAD-like_SerB"/>
</dbReference>
<accession>A0A1I4ZDY9</accession>
<dbReference type="Gene3D" id="1.20.1440.100">
    <property type="entry name" value="SG protein - dephosphorylation function"/>
    <property type="match status" value="1"/>
</dbReference>
<dbReference type="NCBIfam" id="TIGR01490">
    <property type="entry name" value="HAD-SF-IB-hyp1"/>
    <property type="match status" value="1"/>
</dbReference>
<dbReference type="RefSeq" id="WP_092834427.1">
    <property type="nucleotide sequence ID" value="NZ_FOVP01000003.1"/>
</dbReference>